<feature type="compositionally biased region" description="Polar residues" evidence="10">
    <location>
        <begin position="1"/>
        <end position="12"/>
    </location>
</feature>
<feature type="domain" description="LIM zinc-binding" evidence="11">
    <location>
        <begin position="356"/>
        <end position="416"/>
    </location>
</feature>
<dbReference type="PANTHER" id="PTHR24205:SF16">
    <property type="entry name" value="GH01042P-RELATED"/>
    <property type="match status" value="1"/>
</dbReference>
<dbReference type="SMART" id="SM00132">
    <property type="entry name" value="LIM"/>
    <property type="match status" value="3"/>
</dbReference>
<dbReference type="GO" id="GO:0003712">
    <property type="term" value="F:transcription coregulator activity"/>
    <property type="evidence" value="ECO:0007669"/>
    <property type="project" value="TreeGrafter"/>
</dbReference>
<evidence type="ECO:0000313" key="12">
    <source>
        <dbReference type="EMBL" id="WFD35152.1"/>
    </source>
</evidence>
<reference evidence="12" key="1">
    <citation type="submission" date="2023-03" db="EMBL/GenBank/DDBJ databases">
        <title>Mating type loci evolution in Malassezia.</title>
        <authorList>
            <person name="Coelho M.A."/>
        </authorList>
    </citation>
    <scope>NUCLEOTIDE SEQUENCE</scope>
    <source>
        <strain evidence="12">CBS 11721</strain>
    </source>
</reference>
<keyword evidence="5" id="KW-0677">Repeat</keyword>
<evidence type="ECO:0000256" key="7">
    <source>
        <dbReference type="ARBA" id="ARBA00022949"/>
    </source>
</evidence>
<gene>
    <name evidence="12" type="ORF">MCUN1_002002</name>
</gene>
<dbReference type="PROSITE" id="PS50023">
    <property type="entry name" value="LIM_DOMAIN_2"/>
    <property type="match status" value="2"/>
</dbReference>
<evidence type="ECO:0000256" key="4">
    <source>
        <dbReference type="ARBA" id="ARBA00022723"/>
    </source>
</evidence>
<dbReference type="GO" id="GO:0005634">
    <property type="term" value="C:nucleus"/>
    <property type="evidence" value="ECO:0007669"/>
    <property type="project" value="TreeGrafter"/>
</dbReference>
<dbReference type="InterPro" id="IPR001781">
    <property type="entry name" value="Znf_LIM"/>
</dbReference>
<evidence type="ECO:0000256" key="3">
    <source>
        <dbReference type="ARBA" id="ARBA00022490"/>
    </source>
</evidence>
<dbReference type="Pfam" id="PF00412">
    <property type="entry name" value="LIM"/>
    <property type="match status" value="2"/>
</dbReference>
<dbReference type="Gene3D" id="2.10.110.10">
    <property type="entry name" value="Cysteine Rich Protein"/>
    <property type="match status" value="3"/>
</dbReference>
<evidence type="ECO:0000256" key="1">
    <source>
        <dbReference type="ARBA" id="ARBA00004282"/>
    </source>
</evidence>
<organism evidence="12 13">
    <name type="scientific">Malassezia cuniculi</name>
    <dbReference type="NCBI Taxonomy" id="948313"/>
    <lineage>
        <taxon>Eukaryota</taxon>
        <taxon>Fungi</taxon>
        <taxon>Dikarya</taxon>
        <taxon>Basidiomycota</taxon>
        <taxon>Ustilaginomycotina</taxon>
        <taxon>Malasseziomycetes</taxon>
        <taxon>Malasseziales</taxon>
        <taxon>Malasseziaceae</taxon>
        <taxon>Malassezia</taxon>
    </lineage>
</organism>
<dbReference type="PANTHER" id="PTHR24205">
    <property type="entry name" value="FOUR AND A HALF LIM DOMAINS PROTEIN"/>
    <property type="match status" value="1"/>
</dbReference>
<comment type="subcellular location">
    <subcellularLocation>
        <location evidence="1">Cell junction</location>
    </subcellularLocation>
    <subcellularLocation>
        <location evidence="2">Cytoplasm</location>
    </subcellularLocation>
</comment>
<feature type="domain" description="LIM zinc-binding" evidence="11">
    <location>
        <begin position="208"/>
        <end position="267"/>
    </location>
</feature>
<sequence>MAAAATVSSPTGDQGLGILGISPRTPQRVALPPAPRMPTAQTLPALPTAASAPALPSAPSLPGAATLPAIPSAPVLPDEPDAPALPSTPTLPATETLPDILPGMTRPRSHRRVSPGGRTPSPGPIRRSASPVRTRSPGPRSPPAARPGMPPIPIITIDGQPFDDDSVEELAGPVDTSPVTVSIGGGSAGPFQAESDGAAPAVRDGIDSMCDGCGRWIGGRLVHAMSKTWHPKCFLCTHCSTPLEHVSFYEHDGKPYCHLDFHELFSRRCYSCKTPIVDERYVTVDDHRLGGQRSYHELHFFCASCGEPFFDPKDHDEDEHTASSGADGGVRLGGRPFFIHGTHPYCGPCHERLLLVRCKACKLPIRKDAVRALGADWHPDCFVCTRCRRPFGLGAFFIGPDGSPCDFDCYQAWLKHSGQ</sequence>
<keyword evidence="13" id="KW-1185">Reference proteome</keyword>
<evidence type="ECO:0000259" key="11">
    <source>
        <dbReference type="PROSITE" id="PS50023"/>
    </source>
</evidence>
<dbReference type="SUPFAM" id="SSF57716">
    <property type="entry name" value="Glucocorticoid receptor-like (DNA-binding domain)"/>
    <property type="match status" value="3"/>
</dbReference>
<dbReference type="GO" id="GO:0030695">
    <property type="term" value="F:GTPase regulator activity"/>
    <property type="evidence" value="ECO:0007669"/>
    <property type="project" value="UniProtKB-ARBA"/>
</dbReference>
<evidence type="ECO:0000256" key="8">
    <source>
        <dbReference type="ARBA" id="ARBA00023038"/>
    </source>
</evidence>
<dbReference type="Proteomes" id="UP001219933">
    <property type="component" value="Chromosome 3"/>
</dbReference>
<dbReference type="AlphaFoldDB" id="A0AAF0EYR0"/>
<feature type="compositionally biased region" description="Pro residues" evidence="10">
    <location>
        <begin position="139"/>
        <end position="153"/>
    </location>
</feature>
<evidence type="ECO:0000313" key="13">
    <source>
        <dbReference type="Proteomes" id="UP001219933"/>
    </source>
</evidence>
<feature type="compositionally biased region" description="Low complexity" evidence="10">
    <location>
        <begin position="38"/>
        <end position="69"/>
    </location>
</feature>
<dbReference type="GO" id="GO:0046872">
    <property type="term" value="F:metal ion binding"/>
    <property type="evidence" value="ECO:0007669"/>
    <property type="project" value="UniProtKB-KW"/>
</dbReference>
<dbReference type="EMBL" id="CP119879">
    <property type="protein sequence ID" value="WFD35152.1"/>
    <property type="molecule type" value="Genomic_DNA"/>
</dbReference>
<keyword evidence="6 9" id="KW-0862">Zinc</keyword>
<protein>
    <recommendedName>
        <fullName evidence="11">LIM zinc-binding domain-containing protein</fullName>
    </recommendedName>
</protein>
<dbReference type="CDD" id="cd08368">
    <property type="entry name" value="LIM"/>
    <property type="match status" value="2"/>
</dbReference>
<proteinExistence type="predicted"/>
<dbReference type="PROSITE" id="PS00478">
    <property type="entry name" value="LIM_DOMAIN_1"/>
    <property type="match status" value="2"/>
</dbReference>
<keyword evidence="3" id="KW-0963">Cytoplasm</keyword>
<keyword evidence="4 9" id="KW-0479">Metal-binding</keyword>
<evidence type="ECO:0000256" key="5">
    <source>
        <dbReference type="ARBA" id="ARBA00022737"/>
    </source>
</evidence>
<keyword evidence="8 9" id="KW-0440">LIM domain</keyword>
<feature type="compositionally biased region" description="Low complexity" evidence="10">
    <location>
        <begin position="82"/>
        <end position="98"/>
    </location>
</feature>
<evidence type="ECO:0000256" key="2">
    <source>
        <dbReference type="ARBA" id="ARBA00004496"/>
    </source>
</evidence>
<evidence type="ECO:0000256" key="6">
    <source>
        <dbReference type="ARBA" id="ARBA00022833"/>
    </source>
</evidence>
<accession>A0AAF0EYR0</accession>
<evidence type="ECO:0000256" key="9">
    <source>
        <dbReference type="PROSITE-ProRule" id="PRU00125"/>
    </source>
</evidence>
<name>A0AAF0EYR0_9BASI</name>
<dbReference type="GO" id="GO:0005737">
    <property type="term" value="C:cytoplasm"/>
    <property type="evidence" value="ECO:0007669"/>
    <property type="project" value="UniProtKB-SubCell"/>
</dbReference>
<keyword evidence="7" id="KW-0965">Cell junction</keyword>
<dbReference type="FunFam" id="2.10.110.10:FF:000008">
    <property type="entry name" value="Paxillin isoform 1"/>
    <property type="match status" value="1"/>
</dbReference>
<feature type="region of interest" description="Disordered" evidence="10">
    <location>
        <begin position="1"/>
        <end position="156"/>
    </location>
</feature>
<evidence type="ECO:0000256" key="10">
    <source>
        <dbReference type="SAM" id="MobiDB-lite"/>
    </source>
</evidence>